<dbReference type="InterPro" id="IPR021942">
    <property type="entry name" value="DUF3557"/>
</dbReference>
<evidence type="ECO:0000313" key="1">
    <source>
        <dbReference type="EMBL" id="ULU09200.1"/>
    </source>
</evidence>
<gene>
    <name evidence="1" type="ORF">L3Y34_013952</name>
</gene>
<accession>A0AAE9DP93</accession>
<sequence>MSQPLLLKELRETVFEYMDPSFRFHLSLHLPSLRSVEKRAHLKINKLILNDNEITVNKTTYKFSIDRKYEIEKPPLRRNGPVDHDVDEFGFKTFTKDIIMNGDVRMENHGNYDVNTLRRMSLRDEESVPMKTLEKKGIPKSKSTLKLTITSGNGEPWIYTCSKITKIYEGMKMLIATMFGNRTVIWDVDFMIISTKNLRWIVSGVKPFVRKMKLGCYRFANLDGLRSICHETSFPLNWLCFEASDIILGHEILVNAEYLVVGSQLYNYDSMDLLMKISNLKVRLPPISLNTFAHLMDLWLEHGRPVGTNWSFRVKGSELSEYISTLREIAQAIESDRRSIKMPMSPSSILSVSYDDPILHGAINRQEMIWTVKMEVLQR</sequence>
<organism evidence="1 2">
    <name type="scientific">Caenorhabditis briggsae</name>
    <dbReference type="NCBI Taxonomy" id="6238"/>
    <lineage>
        <taxon>Eukaryota</taxon>
        <taxon>Metazoa</taxon>
        <taxon>Ecdysozoa</taxon>
        <taxon>Nematoda</taxon>
        <taxon>Chromadorea</taxon>
        <taxon>Rhabditida</taxon>
        <taxon>Rhabditina</taxon>
        <taxon>Rhabditomorpha</taxon>
        <taxon>Rhabditoidea</taxon>
        <taxon>Rhabditidae</taxon>
        <taxon>Peloderinae</taxon>
        <taxon>Caenorhabditis</taxon>
    </lineage>
</organism>
<name>A0AAE9DP93_CAEBR</name>
<dbReference type="Proteomes" id="UP000827892">
    <property type="component" value="Chromosome I"/>
</dbReference>
<dbReference type="PANTHER" id="PTHR31379">
    <property type="entry name" value="F-BOX C PROTEIN-RELATED-RELATED"/>
    <property type="match status" value="1"/>
</dbReference>
<dbReference type="Pfam" id="PF12078">
    <property type="entry name" value="DUF3557"/>
    <property type="match status" value="1"/>
</dbReference>
<reference evidence="1 2" key="1">
    <citation type="submission" date="2022-05" db="EMBL/GenBank/DDBJ databases">
        <title>Chromosome-level reference genomes for two strains of Caenorhabditis briggsae: an improved platform for comparative genomics.</title>
        <authorList>
            <person name="Stevens L."/>
            <person name="Andersen E.C."/>
        </authorList>
    </citation>
    <scope>NUCLEOTIDE SEQUENCE [LARGE SCALE GENOMIC DNA]</scope>
    <source>
        <strain evidence="1">QX1410_ONT</strain>
        <tissue evidence="1">Whole-organism</tissue>
    </source>
</reference>
<dbReference type="EMBL" id="CP090891">
    <property type="protein sequence ID" value="ULU09200.1"/>
    <property type="molecule type" value="Genomic_DNA"/>
</dbReference>
<dbReference type="AlphaFoldDB" id="A0AAE9DP93"/>
<evidence type="ECO:0000313" key="2">
    <source>
        <dbReference type="Proteomes" id="UP000827892"/>
    </source>
</evidence>
<proteinExistence type="predicted"/>
<protein>
    <submittedName>
        <fullName evidence="1">Uncharacterized protein</fullName>
    </submittedName>
</protein>
<dbReference type="PANTHER" id="PTHR31379:SF1">
    <property type="entry name" value="F-BOX C PROTEIN-RELATED"/>
    <property type="match status" value="1"/>
</dbReference>